<dbReference type="PROSITE" id="PS51257">
    <property type="entry name" value="PROKAR_LIPOPROTEIN"/>
    <property type="match status" value="1"/>
</dbReference>
<organism evidence="1 2">
    <name type="scientific">Halomonas salifodinae</name>
    <dbReference type="NCBI Taxonomy" id="438745"/>
    <lineage>
        <taxon>Bacteria</taxon>
        <taxon>Pseudomonadati</taxon>
        <taxon>Pseudomonadota</taxon>
        <taxon>Gammaproteobacteria</taxon>
        <taxon>Oceanospirillales</taxon>
        <taxon>Halomonadaceae</taxon>
        <taxon>Halomonas</taxon>
    </lineage>
</organism>
<reference evidence="2" key="1">
    <citation type="journal article" date="2019" name="Int. J. Syst. Evol. Microbiol.">
        <title>The Global Catalogue of Microorganisms (GCM) 10K type strain sequencing project: providing services to taxonomists for standard genome sequencing and annotation.</title>
        <authorList>
            <consortium name="The Broad Institute Genomics Platform"/>
            <consortium name="The Broad Institute Genome Sequencing Center for Infectious Disease"/>
            <person name="Wu L."/>
            <person name="Ma J."/>
        </authorList>
    </citation>
    <scope>NUCLEOTIDE SEQUENCE [LARGE SCALE GENOMIC DNA]</scope>
    <source>
        <strain evidence="2">CGMCC 1.13666</strain>
    </source>
</reference>
<proteinExistence type="predicted"/>
<keyword evidence="2" id="KW-1185">Reference proteome</keyword>
<evidence type="ECO:0000313" key="2">
    <source>
        <dbReference type="Proteomes" id="UP001596411"/>
    </source>
</evidence>
<name>A0ABW2F328_9GAMM</name>
<accession>A0ABW2F328</accession>
<protein>
    <recommendedName>
        <fullName evidence="3">Lipoprotein</fullName>
    </recommendedName>
</protein>
<dbReference type="EMBL" id="JBHSZP010000049">
    <property type="protein sequence ID" value="MFC7091860.1"/>
    <property type="molecule type" value="Genomic_DNA"/>
</dbReference>
<comment type="caution">
    <text evidence="1">The sequence shown here is derived from an EMBL/GenBank/DDBJ whole genome shotgun (WGS) entry which is preliminary data.</text>
</comment>
<gene>
    <name evidence="1" type="ORF">ACFQH5_20150</name>
</gene>
<dbReference type="RefSeq" id="WP_346064162.1">
    <property type="nucleotide sequence ID" value="NZ_BAAADR010000045.1"/>
</dbReference>
<sequence length="198" mass="21376">MKHIAILLAAALTGCASLPGSEPPHYDYAQQAVIAPGFPVERVDQPAGYDFVDTERLVSNQSYEDGRGVARMRDFGVGWHTTEGGTSVVSVVFREVDSPAYMHPFAPSNGVDLVGPYRVTYLHDAGAYRDVAGEAPGLIPAGAPGCAYGTFVTITSEDAQRRFIGSYSQGIECDRLGALEPLDWNIQRRNAYQVLGLH</sequence>
<evidence type="ECO:0008006" key="3">
    <source>
        <dbReference type="Google" id="ProtNLM"/>
    </source>
</evidence>
<dbReference type="Proteomes" id="UP001596411">
    <property type="component" value="Unassembled WGS sequence"/>
</dbReference>
<evidence type="ECO:0000313" key="1">
    <source>
        <dbReference type="EMBL" id="MFC7091860.1"/>
    </source>
</evidence>